<dbReference type="GO" id="GO:0006310">
    <property type="term" value="P:DNA recombination"/>
    <property type="evidence" value="ECO:0007669"/>
    <property type="project" value="UniProtKB-KW"/>
</dbReference>
<evidence type="ECO:0000313" key="5">
    <source>
        <dbReference type="Proteomes" id="UP000789508"/>
    </source>
</evidence>
<evidence type="ECO:0000313" key="4">
    <source>
        <dbReference type="EMBL" id="CAG8769990.1"/>
    </source>
</evidence>
<feature type="compositionally biased region" description="Polar residues" evidence="2">
    <location>
        <begin position="120"/>
        <end position="130"/>
    </location>
</feature>
<accession>A0A9N9JAT0</accession>
<dbReference type="AlphaFoldDB" id="A0A9N9JAT0"/>
<evidence type="ECO:0000256" key="2">
    <source>
        <dbReference type="SAM" id="MobiDB-lite"/>
    </source>
</evidence>
<dbReference type="Pfam" id="PF00589">
    <property type="entry name" value="Phage_integrase"/>
    <property type="match status" value="1"/>
</dbReference>
<organism evidence="4 5">
    <name type="scientific">Ambispora leptoticha</name>
    <dbReference type="NCBI Taxonomy" id="144679"/>
    <lineage>
        <taxon>Eukaryota</taxon>
        <taxon>Fungi</taxon>
        <taxon>Fungi incertae sedis</taxon>
        <taxon>Mucoromycota</taxon>
        <taxon>Glomeromycotina</taxon>
        <taxon>Glomeromycetes</taxon>
        <taxon>Archaeosporales</taxon>
        <taxon>Ambisporaceae</taxon>
        <taxon>Ambispora</taxon>
    </lineage>
</organism>
<protein>
    <submittedName>
        <fullName evidence="4">6906_t:CDS:1</fullName>
    </submittedName>
</protein>
<dbReference type="Proteomes" id="UP000789508">
    <property type="component" value="Unassembled WGS sequence"/>
</dbReference>
<proteinExistence type="predicted"/>
<feature type="region of interest" description="Disordered" evidence="2">
    <location>
        <begin position="115"/>
        <end position="136"/>
    </location>
</feature>
<dbReference type="PROSITE" id="PS51898">
    <property type="entry name" value="TYR_RECOMBINASE"/>
    <property type="match status" value="1"/>
</dbReference>
<sequence length="136" mass="15404">LRVSEAVSFDLANKTRKGLYRISRPKVKRELNISEKVELSPHTLRRAFATYQAEKGMPLPLLQKLLGHSSIRTTALYWQNIYQQPDSDIGSILAVDTFSEMLKVPKPIFIANKPAIPTKKPTQQDNSLSPIFTEPK</sequence>
<dbReference type="InterPro" id="IPR002104">
    <property type="entry name" value="Integrase_catalytic"/>
</dbReference>
<evidence type="ECO:0000259" key="3">
    <source>
        <dbReference type="PROSITE" id="PS51898"/>
    </source>
</evidence>
<feature type="domain" description="Tyr recombinase" evidence="3">
    <location>
        <begin position="1"/>
        <end position="90"/>
    </location>
</feature>
<keyword evidence="1" id="KW-0233">DNA recombination</keyword>
<dbReference type="OrthoDB" id="10438637at2759"/>
<name>A0A9N9JAT0_9GLOM</name>
<gene>
    <name evidence="4" type="ORF">ALEPTO_LOCUS14094</name>
</gene>
<feature type="non-terminal residue" evidence="4">
    <location>
        <position position="1"/>
    </location>
</feature>
<comment type="caution">
    <text evidence="4">The sequence shown here is derived from an EMBL/GenBank/DDBJ whole genome shotgun (WGS) entry which is preliminary data.</text>
</comment>
<reference evidence="4" key="1">
    <citation type="submission" date="2021-06" db="EMBL/GenBank/DDBJ databases">
        <authorList>
            <person name="Kallberg Y."/>
            <person name="Tangrot J."/>
            <person name="Rosling A."/>
        </authorList>
    </citation>
    <scope>NUCLEOTIDE SEQUENCE</scope>
    <source>
        <strain evidence="4">FL130A</strain>
    </source>
</reference>
<dbReference type="InterPro" id="IPR011010">
    <property type="entry name" value="DNA_brk_join_enz"/>
</dbReference>
<dbReference type="Gene3D" id="1.10.443.10">
    <property type="entry name" value="Intergrase catalytic core"/>
    <property type="match status" value="1"/>
</dbReference>
<dbReference type="CDD" id="cd00397">
    <property type="entry name" value="DNA_BRE_C"/>
    <property type="match status" value="1"/>
</dbReference>
<dbReference type="EMBL" id="CAJVPS010051776">
    <property type="protein sequence ID" value="CAG8769990.1"/>
    <property type="molecule type" value="Genomic_DNA"/>
</dbReference>
<dbReference type="GO" id="GO:0003677">
    <property type="term" value="F:DNA binding"/>
    <property type="evidence" value="ECO:0007669"/>
    <property type="project" value="InterPro"/>
</dbReference>
<dbReference type="GO" id="GO:0015074">
    <property type="term" value="P:DNA integration"/>
    <property type="evidence" value="ECO:0007669"/>
    <property type="project" value="InterPro"/>
</dbReference>
<keyword evidence="5" id="KW-1185">Reference proteome</keyword>
<dbReference type="InterPro" id="IPR013762">
    <property type="entry name" value="Integrase-like_cat_sf"/>
</dbReference>
<feature type="non-terminal residue" evidence="4">
    <location>
        <position position="136"/>
    </location>
</feature>
<dbReference type="SUPFAM" id="SSF56349">
    <property type="entry name" value="DNA breaking-rejoining enzymes"/>
    <property type="match status" value="1"/>
</dbReference>
<evidence type="ECO:0000256" key="1">
    <source>
        <dbReference type="ARBA" id="ARBA00023172"/>
    </source>
</evidence>